<dbReference type="InParanoid" id="A0A194YNF0"/>
<evidence type="ECO:0000313" key="2">
    <source>
        <dbReference type="Proteomes" id="UP000000768"/>
    </source>
</evidence>
<dbReference type="Proteomes" id="UP000000768">
    <property type="component" value="Chromosome 4"/>
</dbReference>
<keyword evidence="2" id="KW-1185">Reference proteome</keyword>
<sequence length="70" mass="7937">MDIIPNLSVIWIDICSFQSNSLRITDLLTISSYLEAFLELLPLIHLLAPSLDDRKSGMQIRLGITFNFSL</sequence>
<accession>A0A194YNF0</accession>
<evidence type="ECO:0000313" key="1">
    <source>
        <dbReference type="EMBL" id="KXG29758.1"/>
    </source>
</evidence>
<protein>
    <submittedName>
        <fullName evidence="1">Uncharacterized protein</fullName>
    </submittedName>
</protein>
<proteinExistence type="predicted"/>
<dbReference type="AlphaFoldDB" id="A0A194YNF0"/>
<name>A0A194YNF0_SORBI</name>
<dbReference type="EMBL" id="CM000763">
    <property type="protein sequence ID" value="KXG29758.1"/>
    <property type="molecule type" value="Genomic_DNA"/>
</dbReference>
<gene>
    <name evidence="1" type="ORF">SORBI_3004G086900</name>
</gene>
<organism evidence="1 2">
    <name type="scientific">Sorghum bicolor</name>
    <name type="common">Sorghum</name>
    <name type="synonym">Sorghum vulgare</name>
    <dbReference type="NCBI Taxonomy" id="4558"/>
    <lineage>
        <taxon>Eukaryota</taxon>
        <taxon>Viridiplantae</taxon>
        <taxon>Streptophyta</taxon>
        <taxon>Embryophyta</taxon>
        <taxon>Tracheophyta</taxon>
        <taxon>Spermatophyta</taxon>
        <taxon>Magnoliopsida</taxon>
        <taxon>Liliopsida</taxon>
        <taxon>Poales</taxon>
        <taxon>Poaceae</taxon>
        <taxon>PACMAD clade</taxon>
        <taxon>Panicoideae</taxon>
        <taxon>Andropogonodae</taxon>
        <taxon>Andropogoneae</taxon>
        <taxon>Sorghinae</taxon>
        <taxon>Sorghum</taxon>
    </lineage>
</organism>
<dbReference type="Gramene" id="KXG29758">
    <property type="protein sequence ID" value="KXG29758"/>
    <property type="gene ID" value="SORBI_3004G086900"/>
</dbReference>
<reference evidence="1 2" key="1">
    <citation type="journal article" date="2009" name="Nature">
        <title>The Sorghum bicolor genome and the diversification of grasses.</title>
        <authorList>
            <person name="Paterson A.H."/>
            <person name="Bowers J.E."/>
            <person name="Bruggmann R."/>
            <person name="Dubchak I."/>
            <person name="Grimwood J."/>
            <person name="Gundlach H."/>
            <person name="Haberer G."/>
            <person name="Hellsten U."/>
            <person name="Mitros T."/>
            <person name="Poliakov A."/>
            <person name="Schmutz J."/>
            <person name="Spannagl M."/>
            <person name="Tang H."/>
            <person name="Wang X."/>
            <person name="Wicker T."/>
            <person name="Bharti A.K."/>
            <person name="Chapman J."/>
            <person name="Feltus F.A."/>
            <person name="Gowik U."/>
            <person name="Grigoriev I.V."/>
            <person name="Lyons E."/>
            <person name="Maher C.A."/>
            <person name="Martis M."/>
            <person name="Narechania A."/>
            <person name="Otillar R.P."/>
            <person name="Penning B.W."/>
            <person name="Salamov A.A."/>
            <person name="Wang Y."/>
            <person name="Zhang L."/>
            <person name="Carpita N.C."/>
            <person name="Freeling M."/>
            <person name="Gingle A.R."/>
            <person name="Hash C.T."/>
            <person name="Keller B."/>
            <person name="Klein P."/>
            <person name="Kresovich S."/>
            <person name="McCann M.C."/>
            <person name="Ming R."/>
            <person name="Peterson D.G."/>
            <person name="Mehboob-ur-Rahman"/>
            <person name="Ware D."/>
            <person name="Westhoff P."/>
            <person name="Mayer K.F."/>
            <person name="Messing J."/>
            <person name="Rokhsar D.S."/>
        </authorList>
    </citation>
    <scope>NUCLEOTIDE SEQUENCE [LARGE SCALE GENOMIC DNA]</scope>
    <source>
        <strain evidence="2">cv. BTx623</strain>
    </source>
</reference>
<reference evidence="2" key="2">
    <citation type="journal article" date="2018" name="Plant J.">
        <title>The Sorghum bicolor reference genome: improved assembly, gene annotations, a transcriptome atlas, and signatures of genome organization.</title>
        <authorList>
            <person name="McCormick R.F."/>
            <person name="Truong S.K."/>
            <person name="Sreedasyam A."/>
            <person name="Jenkins J."/>
            <person name="Shu S."/>
            <person name="Sims D."/>
            <person name="Kennedy M."/>
            <person name="Amirebrahimi M."/>
            <person name="Weers B.D."/>
            <person name="McKinley B."/>
            <person name="Mattison A."/>
            <person name="Morishige D.T."/>
            <person name="Grimwood J."/>
            <person name="Schmutz J."/>
            <person name="Mullet J.E."/>
        </authorList>
    </citation>
    <scope>NUCLEOTIDE SEQUENCE [LARGE SCALE GENOMIC DNA]</scope>
    <source>
        <strain evidence="2">cv. BTx623</strain>
    </source>
</reference>